<protein>
    <submittedName>
        <fullName evidence="1">Uncharacterized protein</fullName>
    </submittedName>
</protein>
<organism evidence="1 2">
    <name type="scientific">Tothia fuscella</name>
    <dbReference type="NCBI Taxonomy" id="1048955"/>
    <lineage>
        <taxon>Eukaryota</taxon>
        <taxon>Fungi</taxon>
        <taxon>Dikarya</taxon>
        <taxon>Ascomycota</taxon>
        <taxon>Pezizomycotina</taxon>
        <taxon>Dothideomycetes</taxon>
        <taxon>Pleosporomycetidae</taxon>
        <taxon>Venturiales</taxon>
        <taxon>Cylindrosympodiaceae</taxon>
        <taxon>Tothia</taxon>
    </lineage>
</organism>
<proteinExistence type="predicted"/>
<dbReference type="EMBL" id="MU007096">
    <property type="protein sequence ID" value="KAF2421789.1"/>
    <property type="molecule type" value="Genomic_DNA"/>
</dbReference>
<comment type="caution">
    <text evidence="1">The sequence shown here is derived from an EMBL/GenBank/DDBJ whole genome shotgun (WGS) entry which is preliminary data.</text>
</comment>
<dbReference type="InterPro" id="IPR036514">
    <property type="entry name" value="SGNH_hydro_sf"/>
</dbReference>
<keyword evidence="2" id="KW-1185">Reference proteome</keyword>
<dbReference type="Gene3D" id="3.40.50.1110">
    <property type="entry name" value="SGNH hydrolase"/>
    <property type="match status" value="1"/>
</dbReference>
<evidence type="ECO:0000313" key="1">
    <source>
        <dbReference type="EMBL" id="KAF2421789.1"/>
    </source>
</evidence>
<gene>
    <name evidence="1" type="ORF">EJ08DRAFT_726508</name>
</gene>
<dbReference type="Proteomes" id="UP000800235">
    <property type="component" value="Unassembled WGS sequence"/>
</dbReference>
<dbReference type="AlphaFoldDB" id="A0A9P4TTS0"/>
<accession>A0A9P4TTS0</accession>
<reference evidence="1" key="1">
    <citation type="journal article" date="2020" name="Stud. Mycol.">
        <title>101 Dothideomycetes genomes: a test case for predicting lifestyles and emergence of pathogens.</title>
        <authorList>
            <person name="Haridas S."/>
            <person name="Albert R."/>
            <person name="Binder M."/>
            <person name="Bloem J."/>
            <person name="Labutti K."/>
            <person name="Salamov A."/>
            <person name="Andreopoulos B."/>
            <person name="Baker S."/>
            <person name="Barry K."/>
            <person name="Bills G."/>
            <person name="Bluhm B."/>
            <person name="Cannon C."/>
            <person name="Castanera R."/>
            <person name="Culley D."/>
            <person name="Daum C."/>
            <person name="Ezra D."/>
            <person name="Gonzalez J."/>
            <person name="Henrissat B."/>
            <person name="Kuo A."/>
            <person name="Liang C."/>
            <person name="Lipzen A."/>
            <person name="Lutzoni F."/>
            <person name="Magnuson J."/>
            <person name="Mondo S."/>
            <person name="Nolan M."/>
            <person name="Ohm R."/>
            <person name="Pangilinan J."/>
            <person name="Park H.-J."/>
            <person name="Ramirez L."/>
            <person name="Alfaro M."/>
            <person name="Sun H."/>
            <person name="Tritt A."/>
            <person name="Yoshinaga Y."/>
            <person name="Zwiers L.-H."/>
            <person name="Turgeon B."/>
            <person name="Goodwin S."/>
            <person name="Spatafora J."/>
            <person name="Crous P."/>
            <person name="Grigoriev I."/>
        </authorList>
    </citation>
    <scope>NUCLEOTIDE SEQUENCE</scope>
    <source>
        <strain evidence="1">CBS 130266</strain>
    </source>
</reference>
<evidence type="ECO:0000313" key="2">
    <source>
        <dbReference type="Proteomes" id="UP000800235"/>
    </source>
</evidence>
<sequence>MCNPSHPAHFSLPFNRKDGETLIEAPVPLLDLDADVMSIYDLEEFLIVGDSLVELPGIKRSPFFEQLPKKLGDKYRTTFHGFPGKNSNGISAILPLFMEPRRKKTRAVMIVMGTNSAC</sequence>
<name>A0A9P4TTS0_9PEZI</name>